<evidence type="ECO:0000256" key="1">
    <source>
        <dbReference type="ARBA" id="ARBA00022692"/>
    </source>
</evidence>
<sequence length="382" mass="40457">MSSLPKTGAFALLSVATLTIMVGAVVAPGLPVIAQNLQVSGLASWLITLPSLGAVIFAPLAGRLIDRYGAYRCLTIGLLLYGLIGASGALLEGLVPVFLNRLVLGGITAIVMAGGTTLISHWYQGHARLHMIAKQGMAIELGGVVFLFIGGLLASQGWQWPFALYLVSWLVWAMLLKWVPANSTHRESSPQEASSGRISSALTTVYLAAAVAMMVFFSAIVSLPIRLNELGYSEAQTGYLLSYISLIAVIAAMAMPYLARRTGEMKTLVVAFCLFSVCHAAFSASAATAMLILGGTFAGFGFGFSIPLLNHMTVERSHAQVRGRNLAYLTMAIFLGQFLTSFLEFLPGSSDQVFAVAGVLAAVFAVLYLALSIVKKKPQVTG</sequence>
<dbReference type="SUPFAM" id="SSF103473">
    <property type="entry name" value="MFS general substrate transporter"/>
    <property type="match status" value="1"/>
</dbReference>
<dbReference type="RefSeq" id="WP_067156077.1">
    <property type="nucleotide sequence ID" value="NZ_CP014864.1"/>
</dbReference>
<dbReference type="AlphaFoldDB" id="A0A143HPD2"/>
<dbReference type="EMBL" id="CP014864">
    <property type="protein sequence ID" value="AMX03594.1"/>
    <property type="molecule type" value="Genomic_DNA"/>
</dbReference>
<dbReference type="InterPro" id="IPR020846">
    <property type="entry name" value="MFS_dom"/>
</dbReference>
<gene>
    <name evidence="4" type="ORF">A3224_14300</name>
</gene>
<dbReference type="InterPro" id="IPR052714">
    <property type="entry name" value="MFS_Exporter"/>
</dbReference>
<dbReference type="Proteomes" id="UP000076077">
    <property type="component" value="Chromosome"/>
</dbReference>
<reference evidence="5" key="1">
    <citation type="submission" date="2016-03" db="EMBL/GenBank/DDBJ databases">
        <authorList>
            <person name="Lee Y.-S."/>
            <person name="Choi Y.-L."/>
        </authorList>
    </citation>
    <scope>NUCLEOTIDE SEQUENCE [LARGE SCALE GENOMIC DNA]</scope>
    <source>
        <strain evidence="5">DAU221</strain>
    </source>
</reference>
<name>A0A143HPD2_MICTH</name>
<protein>
    <submittedName>
        <fullName evidence="4">Uncharacterized protein</fullName>
    </submittedName>
</protein>
<dbReference type="InterPro" id="IPR011701">
    <property type="entry name" value="MFS"/>
</dbReference>
<dbReference type="GeneID" id="76609204"/>
<dbReference type="InterPro" id="IPR036259">
    <property type="entry name" value="MFS_trans_sf"/>
</dbReference>
<evidence type="ECO:0000313" key="5">
    <source>
        <dbReference type="Proteomes" id="UP000076077"/>
    </source>
</evidence>
<keyword evidence="3" id="KW-0472">Membrane</keyword>
<evidence type="ECO:0000313" key="4">
    <source>
        <dbReference type="EMBL" id="AMX03594.1"/>
    </source>
</evidence>
<dbReference type="PANTHER" id="PTHR23531:SF1">
    <property type="entry name" value="QUINOLENE RESISTANCE PROTEIN NORA"/>
    <property type="match status" value="1"/>
</dbReference>
<dbReference type="GO" id="GO:0022857">
    <property type="term" value="F:transmembrane transporter activity"/>
    <property type="evidence" value="ECO:0007669"/>
    <property type="project" value="InterPro"/>
</dbReference>
<dbReference type="Gene3D" id="1.20.1250.20">
    <property type="entry name" value="MFS general substrate transporter like domains"/>
    <property type="match status" value="1"/>
</dbReference>
<evidence type="ECO:0000256" key="2">
    <source>
        <dbReference type="ARBA" id="ARBA00022989"/>
    </source>
</evidence>
<keyword evidence="2" id="KW-1133">Transmembrane helix</keyword>
<dbReference type="CDD" id="cd17473">
    <property type="entry name" value="MFS_arabinose_efflux_permease_like"/>
    <property type="match status" value="1"/>
</dbReference>
<dbReference type="KEGG" id="mthd:A3224_14300"/>
<dbReference type="PROSITE" id="PS50850">
    <property type="entry name" value="MFS"/>
    <property type="match status" value="1"/>
</dbReference>
<evidence type="ECO:0000256" key="3">
    <source>
        <dbReference type="ARBA" id="ARBA00023136"/>
    </source>
</evidence>
<dbReference type="PANTHER" id="PTHR23531">
    <property type="entry name" value="QUINOLENE RESISTANCE PROTEIN NORA"/>
    <property type="match status" value="1"/>
</dbReference>
<proteinExistence type="predicted"/>
<organism evidence="4 5">
    <name type="scientific">Microbulbifer thermotolerans</name>
    <dbReference type="NCBI Taxonomy" id="252514"/>
    <lineage>
        <taxon>Bacteria</taxon>
        <taxon>Pseudomonadati</taxon>
        <taxon>Pseudomonadota</taxon>
        <taxon>Gammaproteobacteria</taxon>
        <taxon>Cellvibrionales</taxon>
        <taxon>Microbulbiferaceae</taxon>
        <taxon>Microbulbifer</taxon>
    </lineage>
</organism>
<accession>A0A143HPD2</accession>
<dbReference type="Pfam" id="PF07690">
    <property type="entry name" value="MFS_1"/>
    <property type="match status" value="1"/>
</dbReference>
<dbReference type="OrthoDB" id="63984at2"/>
<keyword evidence="5" id="KW-1185">Reference proteome</keyword>
<keyword evidence="1" id="KW-0812">Transmembrane</keyword>